<proteinExistence type="predicted"/>
<name>A0ACC2WVB3_9TREE</name>
<dbReference type="Proteomes" id="UP001243375">
    <property type="component" value="Unassembled WGS sequence"/>
</dbReference>
<accession>A0ACC2WVB3</accession>
<evidence type="ECO:0000313" key="1">
    <source>
        <dbReference type="EMBL" id="KAJ9115423.1"/>
    </source>
</evidence>
<keyword evidence="2" id="KW-1185">Reference proteome</keyword>
<reference evidence="1" key="1">
    <citation type="submission" date="2023-04" db="EMBL/GenBank/DDBJ databases">
        <title>Draft Genome sequencing of Naganishia species isolated from polar environments using Oxford Nanopore Technology.</title>
        <authorList>
            <person name="Leo P."/>
            <person name="Venkateswaran K."/>
        </authorList>
    </citation>
    <scope>NUCLEOTIDE SEQUENCE</scope>
    <source>
        <strain evidence="1">MNA-CCFEE 5425</strain>
    </source>
</reference>
<dbReference type="EMBL" id="JASBWU010000016">
    <property type="protein sequence ID" value="KAJ9115423.1"/>
    <property type="molecule type" value="Genomic_DNA"/>
</dbReference>
<comment type="caution">
    <text evidence="1">The sequence shown here is derived from an EMBL/GenBank/DDBJ whole genome shotgun (WGS) entry which is preliminary data.</text>
</comment>
<organism evidence="1 2">
    <name type="scientific">Naganishia vaughanmartiniae</name>
    <dbReference type="NCBI Taxonomy" id="1424756"/>
    <lineage>
        <taxon>Eukaryota</taxon>
        <taxon>Fungi</taxon>
        <taxon>Dikarya</taxon>
        <taxon>Basidiomycota</taxon>
        <taxon>Agaricomycotina</taxon>
        <taxon>Tremellomycetes</taxon>
        <taxon>Filobasidiales</taxon>
        <taxon>Filobasidiaceae</taxon>
        <taxon>Naganishia</taxon>
    </lineage>
</organism>
<gene>
    <name evidence="1" type="ORF">QFC22_005180</name>
</gene>
<sequence length="1552" mass="174758">MVSKPCTFYGSPRGCHKGSSCKFSHDAESQAKDKDRPTPSFVSKNHSGRDQIKPRMHIPPGVCRNFAETGQCPHGFSCKYRHLAQEELKAGSSVRFNRSYTSTAKETIPLSLRPLISLFDPAHAAAVTSDGCLWPEKWLTPAQVQQVFAECKRDNVDFKNPNIVYKFCEALMSANIKNPLWSDNDRAACLTALADPTSKLVVRVADILSWDPVKIRAGRGSEALSFERSFMPLMAYLTSASVLKSPVNREVNALYRIIDNNIDTFAPSLTEILEAIELDDVVTDTAVPEHLRLQSAYPVLKIVAQLIEGYISRIKDVVATRPELPPLIQVLSLLCIKWSDKAMNRALPQHDSIVAASPEASKLFINHVRKLIEKICKISERDQKRLRPEDTAVITRSMQQLTVATSGLHRLYEGPGQGRHDNDFENIKDISIEPTHRELLSEKQYLPVNIPDGPHHLPADSMERLLDIQFRLFREEMVAPLREGIQQLLPEIRGDIYSSAFLKLSNDGGGVYRKDNCFLPVFVNVEFDAFALCRSGFSIGLRIQAPPKARSRNTVYWDSKAGLTRGHLVSLIWKDKVHVGTVIEYILFLSTVEGLLTNVCVRTASKEISQSFDSTFVYVDVRFLGLDLGMQAAKSLRERKQQMMVLVKSDIKMESITPYLQALKTMEPLDTPFARYLHLNASLQDDKVLPPQYARIPGFRWAIDHLIESDIEDESLKFFDPNDISQVEAARSLLAKGGILDASQSNAIIDMLTQEVALVQGHRKVFYGYQADSDTLVEQDGSNPADIVYKPCTANILQANVTNAKDIVRLGGQSKDEVVSKLNLFELEKVTEHFNPSSAKQQKHLHWRSKGLEKAMAEVYQKMVRRTLPPDEVAEALCYEFLAIGILQNPPRYICDMMQHLENEKRDRWSMVSNKKRQGDMSSRSYLSMWLDGEDLEVFSAMQVTDASDRASTTVFLNGTANETDPIDKTQKIPRTGKSHLVAPRDLNGFFNAFAYLELDVPSSMHAECEAYSDSEDDDDSDRVIESNTTSDKDLPTRISSDGADNLDNWPFMTAAAFRHKYGMEVPAISSKNRSLQSLKDSTEYWAMNMQERVTLYAHWQDHVLRTRSAIYDKDFNELREEHATVLSEMEEYRDSNRLNLMQSCKIIGATTTGAAKAVNFLKGSERIIYEQQLSPKILIVEEAGQTLEAHVLATLRPSIEHLVMIGDPLQLRATINNYRLSTDNSKTGHFYNFDVSLQERLARSGFKMSLLNVQRRMRPEIADLIRANLYPTLTDHEHTYAAEHRPKVRGIAENCFFFDHREAEVHGAGHEVSHHNPYEVQWAVALVRHFLRQGRYCRPGGIVVLVGYLGQLSKVRTALSEIVTVDIDERDLKQLEMDEDDIANDQTGEKQLSPVIIGNVRRSTADKVVKVATIDTFQGCEADIVILSTVRNQGLEESSSPGITKKTIGFLKSANRTNVALSRAREGLYILGNADVGAELLKAKQRNADPPGFRQLLVQKSDEKSLWPSVVKLLDSRSQIGTKWPFQCATHPEEIIHIDDPAELPRQFPQG</sequence>
<evidence type="ECO:0000313" key="2">
    <source>
        <dbReference type="Proteomes" id="UP001243375"/>
    </source>
</evidence>
<protein>
    <submittedName>
        <fullName evidence="1">Uncharacterized protein</fullName>
    </submittedName>
</protein>